<evidence type="ECO:0000256" key="1">
    <source>
        <dbReference type="SAM" id="MobiDB-lite"/>
    </source>
</evidence>
<dbReference type="PROSITE" id="PS00869">
    <property type="entry name" value="RENAL_DIPEPTIDASE_1"/>
    <property type="match status" value="1"/>
</dbReference>
<sequence length="443" mass="47151">MRLLSRRAPAAAALLSAAAAAPLAAQGTAAPARDAHLARAERVLRSTPLVDGHNDLPWAIRESATAPGDVAAYDLRRTAPGHTDLARMRQGRLGAQFWSVYIPGEPDDPAYARSGGVASRPGYARVQLEEIDIARQVIARYPDRLAPALAAADVAPAFRAGRVASFMGMEGGHAIENSLGTLRAFYDLGVRYMTLTHNVTLDWADAALDSARHGGLTPFGEEVVREMNRLGMLVDLSHVSPGTMSDAIRVSEAPVIFSHSSARGVADHPRNVPDSILRLLPRNGGVVMVTFVGGFVSPDAVRWGQAADSAAAALSRRFGADTAGFGTALRAWRAARPRPAATLAQVADHIEHVRRVAGVRHVGIGGDFDGTTDLPVGLEDVSKYPALLAELARRGWSDADLRNVAGENALRALRDAERVSARLRRERPASTKTIQALDRAAAQ</sequence>
<dbReference type="Gene3D" id="3.20.20.140">
    <property type="entry name" value="Metal-dependent hydrolases"/>
    <property type="match status" value="1"/>
</dbReference>
<feature type="chain" id="PRO_5026729875" evidence="2">
    <location>
        <begin position="26"/>
        <end position="443"/>
    </location>
</feature>
<dbReference type="PROSITE" id="PS51365">
    <property type="entry name" value="RENAL_DIPEPTIDASE_2"/>
    <property type="match status" value="1"/>
</dbReference>
<dbReference type="Pfam" id="PF01244">
    <property type="entry name" value="Peptidase_M19"/>
    <property type="match status" value="1"/>
</dbReference>
<reference evidence="3" key="1">
    <citation type="submission" date="2020-02" db="EMBL/GenBank/DDBJ databases">
        <authorList>
            <person name="Meier V. D."/>
        </authorList>
    </citation>
    <scope>NUCLEOTIDE SEQUENCE</scope>
    <source>
        <strain evidence="3">AVDCRST_MAG11</strain>
    </source>
</reference>
<dbReference type="GO" id="GO:0070573">
    <property type="term" value="F:metallodipeptidase activity"/>
    <property type="evidence" value="ECO:0007669"/>
    <property type="project" value="InterPro"/>
</dbReference>
<organism evidence="3">
    <name type="scientific">uncultured Gemmatimonadaceae bacterium</name>
    <dbReference type="NCBI Taxonomy" id="246130"/>
    <lineage>
        <taxon>Bacteria</taxon>
        <taxon>Pseudomonadati</taxon>
        <taxon>Gemmatimonadota</taxon>
        <taxon>Gemmatimonadia</taxon>
        <taxon>Gemmatimonadales</taxon>
        <taxon>Gemmatimonadaceae</taxon>
        <taxon>environmental samples</taxon>
    </lineage>
</organism>
<accession>A0A6J4M4I1</accession>
<dbReference type="GO" id="GO:0006508">
    <property type="term" value="P:proteolysis"/>
    <property type="evidence" value="ECO:0007669"/>
    <property type="project" value="InterPro"/>
</dbReference>
<dbReference type="EMBL" id="CADCTU010000751">
    <property type="protein sequence ID" value="CAA9350086.1"/>
    <property type="molecule type" value="Genomic_DNA"/>
</dbReference>
<dbReference type="SUPFAM" id="SSF51556">
    <property type="entry name" value="Metallo-dependent hydrolases"/>
    <property type="match status" value="1"/>
</dbReference>
<protein>
    <submittedName>
        <fullName evidence="3">Zn-dependent dipeptidase-like protein</fullName>
    </submittedName>
</protein>
<dbReference type="CDD" id="cd01301">
    <property type="entry name" value="rDP_like"/>
    <property type="match status" value="1"/>
</dbReference>
<keyword evidence="2" id="KW-0732">Signal</keyword>
<evidence type="ECO:0000313" key="3">
    <source>
        <dbReference type="EMBL" id="CAA9350086.1"/>
    </source>
</evidence>
<dbReference type="InterPro" id="IPR032466">
    <property type="entry name" value="Metal_Hydrolase"/>
</dbReference>
<feature type="signal peptide" evidence="2">
    <location>
        <begin position="1"/>
        <end position="25"/>
    </location>
</feature>
<dbReference type="InterPro" id="IPR000180">
    <property type="entry name" value="Dipep_AS"/>
</dbReference>
<gene>
    <name evidence="3" type="ORF">AVDCRST_MAG11-3466</name>
</gene>
<dbReference type="InterPro" id="IPR008257">
    <property type="entry name" value="Pept_M19"/>
</dbReference>
<evidence type="ECO:0000256" key="2">
    <source>
        <dbReference type="SAM" id="SignalP"/>
    </source>
</evidence>
<feature type="region of interest" description="Disordered" evidence="1">
    <location>
        <begin position="423"/>
        <end position="443"/>
    </location>
</feature>
<dbReference type="PANTHER" id="PTHR10443">
    <property type="entry name" value="MICROSOMAL DIPEPTIDASE"/>
    <property type="match status" value="1"/>
</dbReference>
<proteinExistence type="predicted"/>
<dbReference type="AlphaFoldDB" id="A0A6J4M4I1"/>
<dbReference type="PANTHER" id="PTHR10443:SF12">
    <property type="entry name" value="DIPEPTIDASE"/>
    <property type="match status" value="1"/>
</dbReference>
<name>A0A6J4M4I1_9BACT</name>